<proteinExistence type="predicted"/>
<feature type="coiled-coil region" evidence="1">
    <location>
        <begin position="1014"/>
        <end position="1041"/>
    </location>
</feature>
<keyword evidence="1" id="KW-0175">Coiled coil</keyword>
<reference evidence="3" key="1">
    <citation type="journal article" date="2022" name="bioRxiv">
        <title>Sequencing and chromosome-scale assembly of the giantPleurodeles waltlgenome.</title>
        <authorList>
            <person name="Brown T."/>
            <person name="Elewa A."/>
            <person name="Iarovenko S."/>
            <person name="Subramanian E."/>
            <person name="Araus A.J."/>
            <person name="Petzold A."/>
            <person name="Susuki M."/>
            <person name="Suzuki K.-i.T."/>
            <person name="Hayashi T."/>
            <person name="Toyoda A."/>
            <person name="Oliveira C."/>
            <person name="Osipova E."/>
            <person name="Leigh N.D."/>
            <person name="Simon A."/>
            <person name="Yun M.H."/>
        </authorList>
    </citation>
    <scope>NUCLEOTIDE SEQUENCE</scope>
    <source>
        <strain evidence="3">20211129_DDA</strain>
        <tissue evidence="3">Liver</tissue>
    </source>
</reference>
<protein>
    <submittedName>
        <fullName evidence="3">Uncharacterized protein</fullName>
    </submittedName>
</protein>
<evidence type="ECO:0000256" key="2">
    <source>
        <dbReference type="SAM" id="MobiDB-lite"/>
    </source>
</evidence>
<dbReference type="EMBL" id="JANPWB010000014">
    <property type="protein sequence ID" value="KAJ1095385.1"/>
    <property type="molecule type" value="Genomic_DNA"/>
</dbReference>
<organism evidence="3 4">
    <name type="scientific">Pleurodeles waltl</name>
    <name type="common">Iberian ribbed newt</name>
    <dbReference type="NCBI Taxonomy" id="8319"/>
    <lineage>
        <taxon>Eukaryota</taxon>
        <taxon>Metazoa</taxon>
        <taxon>Chordata</taxon>
        <taxon>Craniata</taxon>
        <taxon>Vertebrata</taxon>
        <taxon>Euteleostomi</taxon>
        <taxon>Amphibia</taxon>
        <taxon>Batrachia</taxon>
        <taxon>Caudata</taxon>
        <taxon>Salamandroidea</taxon>
        <taxon>Salamandridae</taxon>
        <taxon>Pleurodelinae</taxon>
        <taxon>Pleurodeles</taxon>
    </lineage>
</organism>
<dbReference type="AlphaFoldDB" id="A0AAV7LV16"/>
<accession>A0AAV7LV16</accession>
<dbReference type="Proteomes" id="UP001066276">
    <property type="component" value="Chromosome 10"/>
</dbReference>
<keyword evidence="4" id="KW-1185">Reference proteome</keyword>
<feature type="region of interest" description="Disordered" evidence="2">
    <location>
        <begin position="359"/>
        <end position="379"/>
    </location>
</feature>
<evidence type="ECO:0000313" key="4">
    <source>
        <dbReference type="Proteomes" id="UP001066276"/>
    </source>
</evidence>
<feature type="compositionally biased region" description="Basic and acidic residues" evidence="2">
    <location>
        <begin position="952"/>
        <end position="963"/>
    </location>
</feature>
<feature type="region of interest" description="Disordered" evidence="2">
    <location>
        <begin position="115"/>
        <end position="158"/>
    </location>
</feature>
<evidence type="ECO:0000256" key="1">
    <source>
        <dbReference type="SAM" id="Coils"/>
    </source>
</evidence>
<sequence>MEQECADALNQVFSDDGVLWTQAHQDIEAYRAQHFGSGMDSAHLIDDGEESPLTGVSLRQGPGVLFQKPSLEAESADRINNNQEPFQEDILQSSGTCVLKSDMEVEQLTDFRESNISGNEGEDELATAQHDQSSDLKSVSDAEDDWGGSLDENQDSLSDRSDLLEELEDLEAQNLLEEEGLEADDQGICVDDQDIADGSDEDAGEAETMPIGSALCTHQENCQNKISFVGGTSNEYPQLVVEEYGSTYKKLSPITNVEEHTGCSLSTHNDSQSKVPSFVTREQEIKLTSICDSGECFSSAKNYKRNGYEEVSLMARKSQLFSFLDEEDTIMSVKRDDDKTGTDGMILIHENAGTIVSLHQQPQKQNPGNPTNGSSALAGAEAPCDVLGSAVTPSNGHLVHQQESSEDVLLNQLPFPGCSEKIEDKYEVMQQDDFMTLDIPVSSEITVHEERFDFDAEQIDVKVSDQSEVQSLSSQDEVYQANSETDEDLDIEDNQGHQHGGRLFHAESIYCPPGARNYEYRLDDSYDSSEDKVEAREFMVDRGRDISDKLDPEILHLLELHLLKQQLVVIEEEEEEEEENDFDGFHVNAHKLHFENVGPSKKMGHLLDMVLEEPELLEEKEEEEDELKEVHLECKTLSNDDLDEETHSCEESVQEINNRDFAEAHCEDVDITATFADLGREESDRILQITLQPVVGTEISFVEELGFCKEEDGHRQQDLDNYYHSDCDVGHKEVHIASRKTNIALKNGLDEHESLKTPMNGDQLSKKDVLLSQALELDNRLQRKNEDTFNFHQPTTDIVTEIDSHLCSAFYHELDISNTKSSVKKQLLDRSQTTDTNNINCFENVPKSCSLRQLGLTAECTELASEHVGWPLEMSGEKALVVPGTFTQNNVTDVRYPKPTTLKHLTKEPPSYCDMKTHLSQQNPTNPLPRAEVPEVLEAEVEHANAENATEAARHEDTKLQKDHLKRKEVRAQSSTARGKCSREKIKTPLVAVDTYNEKGPDVYTQLEEALEWAQASEQRNSELQGELEVLRLRCDALCQEKAELVTLLKKREAELNSLLIQREGWMPCGDQEDIAGEATKIHSAAQIETLETTQEASPHDTAECYTGSKQTYRQTIMQKEFDLLRQESRAMVEQLNSLQEELRAQNHSRKQIVLY</sequence>
<feature type="compositionally biased region" description="Polar residues" evidence="2">
    <location>
        <begin position="359"/>
        <end position="375"/>
    </location>
</feature>
<evidence type="ECO:0000313" key="3">
    <source>
        <dbReference type="EMBL" id="KAJ1095385.1"/>
    </source>
</evidence>
<gene>
    <name evidence="3" type="ORF">NDU88_000550</name>
</gene>
<feature type="coiled-coil region" evidence="1">
    <location>
        <begin position="613"/>
        <end position="659"/>
    </location>
</feature>
<feature type="compositionally biased region" description="Acidic residues" evidence="2">
    <location>
        <begin position="178"/>
        <end position="205"/>
    </location>
</feature>
<feature type="region of interest" description="Disordered" evidence="2">
    <location>
        <begin position="945"/>
        <end position="981"/>
    </location>
</feature>
<name>A0AAV7LV16_PLEWA</name>
<feature type="region of interest" description="Disordered" evidence="2">
    <location>
        <begin position="901"/>
        <end position="929"/>
    </location>
</feature>
<feature type="region of interest" description="Disordered" evidence="2">
    <location>
        <begin position="178"/>
        <end position="206"/>
    </location>
</feature>
<comment type="caution">
    <text evidence="3">The sequence shown here is derived from an EMBL/GenBank/DDBJ whole genome shotgun (WGS) entry which is preliminary data.</text>
</comment>